<dbReference type="AlphaFoldDB" id="A0A5N7AS55"/>
<sequence length="74" mass="8429">MTTHGTQPYFLAEVCVGSCILLSFTIGVGALGVFYRLSQIIIRSNGICFEWPIDYRPWMGTNLYERLGFQFLES</sequence>
<protein>
    <submittedName>
        <fullName evidence="2">Uncharacterized protein</fullName>
    </submittedName>
</protein>
<keyword evidence="3" id="KW-1185">Reference proteome</keyword>
<name>A0A5N7AS55_9EURO</name>
<reference evidence="2 3" key="1">
    <citation type="submission" date="2019-04" db="EMBL/GenBank/DDBJ databases">
        <title>Friends and foes A comparative genomics studyof 23 Aspergillus species from section Flavi.</title>
        <authorList>
            <consortium name="DOE Joint Genome Institute"/>
            <person name="Kjaerbolling I."/>
            <person name="Vesth T."/>
            <person name="Frisvad J.C."/>
            <person name="Nybo J.L."/>
            <person name="Theobald S."/>
            <person name="Kildgaard S."/>
            <person name="Isbrandt T."/>
            <person name="Kuo A."/>
            <person name="Sato A."/>
            <person name="Lyhne E.K."/>
            <person name="Kogle M.E."/>
            <person name="Wiebenga A."/>
            <person name="Kun R.S."/>
            <person name="Lubbers R.J."/>
            <person name="Makela M.R."/>
            <person name="Barry K."/>
            <person name="Chovatia M."/>
            <person name="Clum A."/>
            <person name="Daum C."/>
            <person name="Haridas S."/>
            <person name="He G."/>
            <person name="LaButti K."/>
            <person name="Lipzen A."/>
            <person name="Mondo S."/>
            <person name="Riley R."/>
            <person name="Salamov A."/>
            <person name="Simmons B.A."/>
            <person name="Magnuson J.K."/>
            <person name="Henrissat B."/>
            <person name="Mortensen U.H."/>
            <person name="Larsen T.O."/>
            <person name="Devries R.P."/>
            <person name="Grigoriev I.V."/>
            <person name="Machida M."/>
            <person name="Baker S.E."/>
            <person name="Andersen M.R."/>
        </authorList>
    </citation>
    <scope>NUCLEOTIDE SEQUENCE [LARGE SCALE GENOMIC DNA]</scope>
    <source>
        <strain evidence="2 3">IBT 29228</strain>
    </source>
</reference>
<accession>A0A5N7AS55</accession>
<evidence type="ECO:0000313" key="3">
    <source>
        <dbReference type="Proteomes" id="UP000326198"/>
    </source>
</evidence>
<keyword evidence="1" id="KW-0472">Membrane</keyword>
<feature type="transmembrane region" description="Helical" evidence="1">
    <location>
        <begin position="6"/>
        <end position="35"/>
    </location>
</feature>
<evidence type="ECO:0000256" key="1">
    <source>
        <dbReference type="SAM" id="Phobius"/>
    </source>
</evidence>
<keyword evidence="1" id="KW-0812">Transmembrane</keyword>
<gene>
    <name evidence="2" type="ORF">BDV26DRAFT_273620</name>
</gene>
<dbReference type="EMBL" id="ML736346">
    <property type="protein sequence ID" value="KAE8372681.1"/>
    <property type="molecule type" value="Genomic_DNA"/>
</dbReference>
<evidence type="ECO:0000313" key="2">
    <source>
        <dbReference type="EMBL" id="KAE8372681.1"/>
    </source>
</evidence>
<proteinExistence type="predicted"/>
<keyword evidence="1" id="KW-1133">Transmembrane helix</keyword>
<organism evidence="2 3">
    <name type="scientific">Aspergillus bertholletiae</name>
    <dbReference type="NCBI Taxonomy" id="1226010"/>
    <lineage>
        <taxon>Eukaryota</taxon>
        <taxon>Fungi</taxon>
        <taxon>Dikarya</taxon>
        <taxon>Ascomycota</taxon>
        <taxon>Pezizomycotina</taxon>
        <taxon>Eurotiomycetes</taxon>
        <taxon>Eurotiomycetidae</taxon>
        <taxon>Eurotiales</taxon>
        <taxon>Aspergillaceae</taxon>
        <taxon>Aspergillus</taxon>
        <taxon>Aspergillus subgen. Circumdati</taxon>
    </lineage>
</organism>
<dbReference type="Proteomes" id="UP000326198">
    <property type="component" value="Unassembled WGS sequence"/>
</dbReference>